<evidence type="ECO:0000259" key="6">
    <source>
        <dbReference type="PROSITE" id="PS51387"/>
    </source>
</evidence>
<dbReference type="Proteomes" id="UP000813461">
    <property type="component" value="Unassembled WGS sequence"/>
</dbReference>
<dbReference type="PANTHER" id="PTHR42973">
    <property type="entry name" value="BINDING OXIDOREDUCTASE, PUTATIVE (AFU_ORTHOLOGUE AFUA_1G17690)-RELATED"/>
    <property type="match status" value="1"/>
</dbReference>
<keyword evidence="4" id="KW-0560">Oxidoreductase</keyword>
<evidence type="ECO:0000256" key="1">
    <source>
        <dbReference type="ARBA" id="ARBA00005466"/>
    </source>
</evidence>
<dbReference type="PANTHER" id="PTHR42973:SF54">
    <property type="entry name" value="FAD-BINDING PCMH-TYPE DOMAIN-CONTAINING PROTEIN"/>
    <property type="match status" value="1"/>
</dbReference>
<dbReference type="OrthoDB" id="2151789at2759"/>
<dbReference type="SUPFAM" id="SSF56176">
    <property type="entry name" value="FAD-binding/transporter-associated domain-like"/>
    <property type="match status" value="1"/>
</dbReference>
<dbReference type="InterPro" id="IPR006094">
    <property type="entry name" value="Oxid_FAD_bind_N"/>
</dbReference>
<feature type="signal peptide" evidence="5">
    <location>
        <begin position="1"/>
        <end position="18"/>
    </location>
</feature>
<feature type="domain" description="FAD-binding PCMH-type" evidence="6">
    <location>
        <begin position="62"/>
        <end position="234"/>
    </location>
</feature>
<evidence type="ECO:0000256" key="4">
    <source>
        <dbReference type="ARBA" id="ARBA00023002"/>
    </source>
</evidence>
<name>A0A8K0R4G5_9PLEO</name>
<evidence type="ECO:0000313" key="8">
    <source>
        <dbReference type="Proteomes" id="UP000813461"/>
    </source>
</evidence>
<proteinExistence type="inferred from homology"/>
<dbReference type="InterPro" id="IPR016166">
    <property type="entry name" value="FAD-bd_PCMH"/>
</dbReference>
<dbReference type="AlphaFoldDB" id="A0A8K0R4G5"/>
<dbReference type="Gene3D" id="3.30.465.10">
    <property type="match status" value="1"/>
</dbReference>
<evidence type="ECO:0000256" key="5">
    <source>
        <dbReference type="SAM" id="SignalP"/>
    </source>
</evidence>
<evidence type="ECO:0000256" key="3">
    <source>
        <dbReference type="ARBA" id="ARBA00022827"/>
    </source>
</evidence>
<comment type="similarity">
    <text evidence="1">Belongs to the oxygen-dependent FAD-linked oxidoreductase family.</text>
</comment>
<feature type="chain" id="PRO_5035478948" evidence="5">
    <location>
        <begin position="19"/>
        <end position="498"/>
    </location>
</feature>
<dbReference type="PROSITE" id="PS51387">
    <property type="entry name" value="FAD_PCMH"/>
    <property type="match status" value="1"/>
</dbReference>
<keyword evidence="3" id="KW-0274">FAD</keyword>
<keyword evidence="2" id="KW-0285">Flavoprotein</keyword>
<reference evidence="7" key="1">
    <citation type="journal article" date="2021" name="Nat. Commun.">
        <title>Genetic determinants of endophytism in the Arabidopsis root mycobiome.</title>
        <authorList>
            <person name="Mesny F."/>
            <person name="Miyauchi S."/>
            <person name="Thiergart T."/>
            <person name="Pickel B."/>
            <person name="Atanasova L."/>
            <person name="Karlsson M."/>
            <person name="Huettel B."/>
            <person name="Barry K.W."/>
            <person name="Haridas S."/>
            <person name="Chen C."/>
            <person name="Bauer D."/>
            <person name="Andreopoulos W."/>
            <person name="Pangilinan J."/>
            <person name="LaButti K."/>
            <person name="Riley R."/>
            <person name="Lipzen A."/>
            <person name="Clum A."/>
            <person name="Drula E."/>
            <person name="Henrissat B."/>
            <person name="Kohler A."/>
            <person name="Grigoriev I.V."/>
            <person name="Martin F.M."/>
            <person name="Hacquard S."/>
        </authorList>
    </citation>
    <scope>NUCLEOTIDE SEQUENCE</scope>
    <source>
        <strain evidence="7">MPI-SDFR-AT-0120</strain>
    </source>
</reference>
<dbReference type="InterPro" id="IPR016169">
    <property type="entry name" value="FAD-bd_PCMH_sub2"/>
</dbReference>
<protein>
    <submittedName>
        <fullName evidence="7">FAD binding domain protein</fullName>
    </submittedName>
</protein>
<dbReference type="InterPro" id="IPR036318">
    <property type="entry name" value="FAD-bd_PCMH-like_sf"/>
</dbReference>
<keyword evidence="5" id="KW-0732">Signal</keyword>
<dbReference type="EMBL" id="JAGMVJ010000009">
    <property type="protein sequence ID" value="KAH7087440.1"/>
    <property type="molecule type" value="Genomic_DNA"/>
</dbReference>
<accession>A0A8K0R4G5</accession>
<dbReference type="Pfam" id="PF01565">
    <property type="entry name" value="FAD_binding_4"/>
    <property type="match status" value="1"/>
</dbReference>
<organism evidence="7 8">
    <name type="scientific">Paraphoma chrysanthemicola</name>
    <dbReference type="NCBI Taxonomy" id="798071"/>
    <lineage>
        <taxon>Eukaryota</taxon>
        <taxon>Fungi</taxon>
        <taxon>Dikarya</taxon>
        <taxon>Ascomycota</taxon>
        <taxon>Pezizomycotina</taxon>
        <taxon>Dothideomycetes</taxon>
        <taxon>Pleosporomycetidae</taxon>
        <taxon>Pleosporales</taxon>
        <taxon>Pleosporineae</taxon>
        <taxon>Phaeosphaeriaceae</taxon>
        <taxon>Paraphoma</taxon>
    </lineage>
</organism>
<keyword evidence="8" id="KW-1185">Reference proteome</keyword>
<gene>
    <name evidence="7" type="ORF">FB567DRAFT_569499</name>
</gene>
<sequence length="498" mass="54844">MHLTRSIPLWLFLSSARTLKTKRDAISSNCQKACSILENEFGSSAVHYYGSDNFTLWDAKQNDVQYACRFSPSDKTDVSDALRVLTKTWCNFAVKCGGHSRDPDFSNSVGSVTIDLRRMNSVDVATNGFIARIGGGAVVADVYAFLETRNLSFVGGRVGSVGVGGFATGGGTSPLSSREGWALENIYEYELVLANSSVVTVSEHQRPDLYWALRGAGGGNFGIITSFVVRTFPQGQLYVDRRSWNDTYTEEVVDEIYDLFTDPVNSTNAAADFYYGYVQARDGFSPAGSLRYLEPIQNPPAFASIDLIPAMTSNGQITSLGLSSGPGRIPPNPPPTRHLFQTTTTFPSRQWLQGSLQIFREEVEAVKTVAGVNRQIISYTIPERAIRGMAVRGGNALGLDDVQGPLLITFLSTSWLYSEDDTLIGEFYDRVFARLEASSKSLNVYHPYKYIGYGRLGEDIFSSYGAKNRKLLVQIQERFDPQGIFTANGLCRGGFKLR</sequence>
<dbReference type="GO" id="GO:0016491">
    <property type="term" value="F:oxidoreductase activity"/>
    <property type="evidence" value="ECO:0007669"/>
    <property type="project" value="UniProtKB-KW"/>
</dbReference>
<evidence type="ECO:0000313" key="7">
    <source>
        <dbReference type="EMBL" id="KAH7087440.1"/>
    </source>
</evidence>
<dbReference type="InterPro" id="IPR050416">
    <property type="entry name" value="FAD-linked_Oxidoreductase"/>
</dbReference>
<evidence type="ECO:0000256" key="2">
    <source>
        <dbReference type="ARBA" id="ARBA00022630"/>
    </source>
</evidence>
<dbReference type="GO" id="GO:0071949">
    <property type="term" value="F:FAD binding"/>
    <property type="evidence" value="ECO:0007669"/>
    <property type="project" value="InterPro"/>
</dbReference>
<comment type="caution">
    <text evidence="7">The sequence shown here is derived from an EMBL/GenBank/DDBJ whole genome shotgun (WGS) entry which is preliminary data.</text>
</comment>